<protein>
    <submittedName>
        <fullName evidence="1">Uncharacterized protein</fullName>
    </submittedName>
</protein>
<comment type="caution">
    <text evidence="1">The sequence shown here is derived from an EMBL/GenBank/DDBJ whole genome shotgun (WGS) entry which is preliminary data.</text>
</comment>
<dbReference type="AlphaFoldDB" id="A0A2N6QSB1"/>
<reference evidence="1 2" key="1">
    <citation type="submission" date="2017-09" db="EMBL/GenBank/DDBJ databases">
        <title>Bacterial strain isolated from the female urinary microbiota.</title>
        <authorList>
            <person name="Thomas-White K."/>
            <person name="Kumar N."/>
            <person name="Forster S."/>
            <person name="Putonti C."/>
            <person name="Lawley T."/>
            <person name="Wolfe A.J."/>
        </authorList>
    </citation>
    <scope>NUCLEOTIDE SEQUENCE [LARGE SCALE GENOMIC DNA]</scope>
    <source>
        <strain evidence="1 2">UMB0536</strain>
    </source>
</reference>
<organism evidence="1 2">
    <name type="scientific">Hoylesella buccalis</name>
    <dbReference type="NCBI Taxonomy" id="28127"/>
    <lineage>
        <taxon>Bacteria</taxon>
        <taxon>Pseudomonadati</taxon>
        <taxon>Bacteroidota</taxon>
        <taxon>Bacteroidia</taxon>
        <taxon>Bacteroidales</taxon>
        <taxon>Prevotellaceae</taxon>
        <taxon>Hoylesella</taxon>
    </lineage>
</organism>
<proteinExistence type="predicted"/>
<dbReference type="EMBL" id="PNGJ01000002">
    <property type="protein sequence ID" value="PMC24857.1"/>
    <property type="molecule type" value="Genomic_DNA"/>
</dbReference>
<evidence type="ECO:0000313" key="2">
    <source>
        <dbReference type="Proteomes" id="UP000235564"/>
    </source>
</evidence>
<accession>A0A2N6QSB1</accession>
<dbReference type="RefSeq" id="WP_102696648.1">
    <property type="nucleotide sequence ID" value="NZ_PNGJ01000002.1"/>
</dbReference>
<sequence length="204" mass="22999">MEKIFYQISDPTQNVPEGDDNWIDQLKQENIMCDCGNIIKHTAIDVFLNEKIKKSFAPITYARGTFIGMLHKDIVSLLGIQNIANVYFVGKVYDVNKTVSKEYISVVPKFRIYIRGGKESTCSICEKCGVVLYFPLPLNSWYIVDKSIPNLTFFPSALTGIIVNDEILKQIKKSGIKRIGYEKLPVLKEAIDGHNSCFGALPPE</sequence>
<dbReference type="OrthoDB" id="1495100at2"/>
<gene>
    <name evidence="1" type="ORF">CJ231_02700</name>
</gene>
<name>A0A2N6QSB1_9BACT</name>
<dbReference type="Proteomes" id="UP000235564">
    <property type="component" value="Unassembled WGS sequence"/>
</dbReference>
<evidence type="ECO:0000313" key="1">
    <source>
        <dbReference type="EMBL" id="PMC24857.1"/>
    </source>
</evidence>